<dbReference type="Gene3D" id="3.30.2070.10">
    <property type="entry name" value="Formate dehydrogenase/DMSO reductase"/>
    <property type="match status" value="1"/>
</dbReference>
<sequence>MTQQNGEKQVLFGGCPHDCPDTCAMLYSVEDGKLTNVRGNPSHPITKGGLCVKLNDFADHHYNPDRVLYPLRRVGPKGSNSFERISWETAIDEIQTRWKAIIENDGAEAIMPVSYLGNEGLVQGLNVGDAFFNRMGATVCERTYCASGSLTAWFLTVGPTNGLDPESFAYSGYIIIWGCNTLSTNLHHWPFVMKARQNGAKLVVIDPYKSRTAKQADWHIAPKPGTDGALAMAMIHTIIKSGLVDQQYVDNYVLGFPELRDHAEHCTPEWAEEITGVPADDITKLAREYGSARNASIRVGVALERTAGGAQAIRAIIAIPALTGAWKDVAGGIYQAPLWEFPVNFPAICRPDWIPEGTRVVNILKLGEALTGESNLDPPIKSIMVYNTNPVTQAMDVDKIIAGLKRDDLFTVVADHFISDTAAYADIILPATMAAEHDDLMFSWGHYYLTINQKAIEPPGEACSNAEIFRRLASAMGYGDPEFRRSDLELVENAIDWSAPEVQGISLERLREEGFAKLNLGPAGSRRPHAEGKFKTPSGKCEILLENVTNFVAPPFRQLYEAMQGGEPIERLPGYTPPFESPFSTPELAKQYPLNMVAPKSHAFLNTNYANEPKKQRMQGDQFVLLNPHDAASRGIGDGHKIEVRNATGAFDGVAKVTEDVPTGVVVATVGYWRSANPKGTVNSVAAARFGGMGHCPTFSDNLVEVFPHDESLLAAE</sequence>
<keyword evidence="3" id="KW-0408">Iron</keyword>
<dbReference type="Gene3D" id="3.40.228.10">
    <property type="entry name" value="Dimethylsulfoxide Reductase, domain 2"/>
    <property type="match status" value="1"/>
</dbReference>
<dbReference type="InterPro" id="IPR050612">
    <property type="entry name" value="Prok_Mopterin_Oxidored"/>
</dbReference>
<proteinExistence type="inferred from homology"/>
<reference evidence="6 7" key="1">
    <citation type="journal article" date="2021" name="MBio">
        <title>Poor Competitiveness of Bradyrhizobium in Pigeon Pea Root Colonization in Indian Soils.</title>
        <authorList>
            <person name="Chalasani D."/>
            <person name="Basu A."/>
            <person name="Pullabhotla S.V.S.R.N."/>
            <person name="Jorrin B."/>
            <person name="Neal A.L."/>
            <person name="Poole P.S."/>
            <person name="Podile A.R."/>
            <person name="Tkacz A."/>
        </authorList>
    </citation>
    <scope>NUCLEOTIDE SEQUENCE [LARGE SCALE GENOMIC DNA]</scope>
    <source>
        <strain evidence="6 7">HU56</strain>
    </source>
</reference>
<dbReference type="SUPFAM" id="SSF53706">
    <property type="entry name" value="Formate dehydrogenase/DMSO reductase, domains 1-3"/>
    <property type="match status" value="1"/>
</dbReference>
<dbReference type="SMART" id="SM00926">
    <property type="entry name" value="Molybdop_Fe4S4"/>
    <property type="match status" value="1"/>
</dbReference>
<evidence type="ECO:0000256" key="4">
    <source>
        <dbReference type="ARBA" id="ARBA00023014"/>
    </source>
</evidence>
<dbReference type="PROSITE" id="PS51669">
    <property type="entry name" value="4FE4S_MOW_BIS_MGD"/>
    <property type="match status" value="1"/>
</dbReference>
<evidence type="ECO:0000256" key="2">
    <source>
        <dbReference type="ARBA" id="ARBA00022723"/>
    </source>
</evidence>
<dbReference type="InterPro" id="IPR006963">
    <property type="entry name" value="Mopterin_OxRdtase_4Fe-4S_dom"/>
</dbReference>
<dbReference type="InterPro" id="IPR009010">
    <property type="entry name" value="Asp_de-COase-like_dom_sf"/>
</dbReference>
<keyword evidence="2" id="KW-0479">Metal-binding</keyword>
<dbReference type="Gene3D" id="3.40.50.740">
    <property type="match status" value="1"/>
</dbReference>
<evidence type="ECO:0000256" key="3">
    <source>
        <dbReference type="ARBA" id="ARBA00023004"/>
    </source>
</evidence>
<dbReference type="InterPro" id="IPR006656">
    <property type="entry name" value="Mopterin_OxRdtase"/>
</dbReference>
<dbReference type="Proteomes" id="UP000717752">
    <property type="component" value="Unassembled WGS sequence"/>
</dbReference>
<gene>
    <name evidence="6" type="ORF">JNB85_01800</name>
</gene>
<dbReference type="Gene3D" id="2.40.40.20">
    <property type="match status" value="1"/>
</dbReference>
<dbReference type="SUPFAM" id="SSF50692">
    <property type="entry name" value="ADC-like"/>
    <property type="match status" value="1"/>
</dbReference>
<evidence type="ECO:0000313" key="6">
    <source>
        <dbReference type="EMBL" id="MBW9051142.1"/>
    </source>
</evidence>
<dbReference type="Pfam" id="PF01568">
    <property type="entry name" value="Molydop_binding"/>
    <property type="match status" value="1"/>
</dbReference>
<dbReference type="CDD" id="cd02766">
    <property type="entry name" value="MopB_3"/>
    <property type="match status" value="1"/>
</dbReference>
<dbReference type="EMBL" id="JAEUAK010000001">
    <property type="protein sequence ID" value="MBW9051142.1"/>
    <property type="molecule type" value="Genomic_DNA"/>
</dbReference>
<keyword evidence="4" id="KW-0411">Iron-sulfur</keyword>
<dbReference type="PANTHER" id="PTHR43742">
    <property type="entry name" value="TRIMETHYLAMINE-N-OXIDE REDUCTASE"/>
    <property type="match status" value="1"/>
</dbReference>
<dbReference type="Pfam" id="PF00384">
    <property type="entry name" value="Molybdopterin"/>
    <property type="match status" value="1"/>
</dbReference>
<evidence type="ECO:0000259" key="5">
    <source>
        <dbReference type="PROSITE" id="PS51669"/>
    </source>
</evidence>
<feature type="domain" description="4Fe-4S Mo/W bis-MGD-type" evidence="5">
    <location>
        <begin position="8"/>
        <end position="65"/>
    </location>
</feature>
<dbReference type="Pfam" id="PF04879">
    <property type="entry name" value="Molybdop_Fe4S4"/>
    <property type="match status" value="1"/>
</dbReference>
<protein>
    <submittedName>
        <fullName evidence="6">Molybdopterin-dependent oxidoreductase</fullName>
    </submittedName>
</protein>
<accession>A0ABS7GMC6</accession>
<name>A0ABS7GMC6_9HYPH</name>
<dbReference type="InterPro" id="IPR006657">
    <property type="entry name" value="MoPterin_dinucl-bd_dom"/>
</dbReference>
<comment type="caution">
    <text evidence="6">The sequence shown here is derived from an EMBL/GenBank/DDBJ whole genome shotgun (WGS) entry which is preliminary data.</text>
</comment>
<evidence type="ECO:0000256" key="1">
    <source>
        <dbReference type="ARBA" id="ARBA00010312"/>
    </source>
</evidence>
<dbReference type="RefSeq" id="WP_220332679.1">
    <property type="nucleotide sequence ID" value="NZ_JAEUAK010000001.1"/>
</dbReference>
<organism evidence="6 7">
    <name type="scientific">Rhizobium mesosinicum</name>
    <dbReference type="NCBI Taxonomy" id="335017"/>
    <lineage>
        <taxon>Bacteria</taxon>
        <taxon>Pseudomonadati</taxon>
        <taxon>Pseudomonadota</taxon>
        <taxon>Alphaproteobacteria</taxon>
        <taxon>Hyphomicrobiales</taxon>
        <taxon>Rhizobiaceae</taxon>
        <taxon>Rhizobium/Agrobacterium group</taxon>
        <taxon>Rhizobium</taxon>
    </lineage>
</organism>
<dbReference type="PANTHER" id="PTHR43742:SF6">
    <property type="entry name" value="OXIDOREDUCTASE YYAE-RELATED"/>
    <property type="match status" value="1"/>
</dbReference>
<keyword evidence="7" id="KW-1185">Reference proteome</keyword>
<comment type="similarity">
    <text evidence="1">Belongs to the prokaryotic molybdopterin-containing oxidoreductase family.</text>
</comment>
<evidence type="ECO:0000313" key="7">
    <source>
        <dbReference type="Proteomes" id="UP000717752"/>
    </source>
</evidence>
<dbReference type="Gene3D" id="2.20.25.90">
    <property type="entry name" value="ADC-like domains"/>
    <property type="match status" value="1"/>
</dbReference>